<name>A0A8C8VED3_9SAUR</name>
<dbReference type="CDD" id="cd13950">
    <property type="entry name" value="7tm_TAS2R"/>
    <property type="match status" value="1"/>
</dbReference>
<feature type="transmembrane region" description="Helical" evidence="13">
    <location>
        <begin position="262"/>
        <end position="284"/>
    </location>
</feature>
<keyword evidence="7 12" id="KW-0297">G-protein coupled receptor</keyword>
<feature type="transmembrane region" description="Helical" evidence="13">
    <location>
        <begin position="226"/>
        <end position="250"/>
    </location>
</feature>
<feature type="transmembrane region" description="Helical" evidence="13">
    <location>
        <begin position="183"/>
        <end position="205"/>
    </location>
</feature>
<keyword evidence="10 12" id="KW-0807">Transducer</keyword>
<dbReference type="PANTHER" id="PTHR11394:SF47">
    <property type="entry name" value="TASTE RECEPTOR TYPE 2 MEMBER 40"/>
    <property type="match status" value="1"/>
</dbReference>
<keyword evidence="9 12" id="KW-0675">Receptor</keyword>
<evidence type="ECO:0000313" key="14">
    <source>
        <dbReference type="Ensembl" id="ENSPCEP00000001866.1"/>
    </source>
</evidence>
<dbReference type="FunFam" id="1.20.1070.10:FF:000055">
    <property type="entry name" value="Taste receptor type 2"/>
    <property type="match status" value="1"/>
</dbReference>
<dbReference type="Gene3D" id="1.20.1070.10">
    <property type="entry name" value="Rhodopsin 7-helix transmembrane proteins"/>
    <property type="match status" value="1"/>
</dbReference>
<evidence type="ECO:0000256" key="4">
    <source>
        <dbReference type="ARBA" id="ARBA00022606"/>
    </source>
</evidence>
<keyword evidence="5 12" id="KW-0812">Transmembrane</keyword>
<feature type="transmembrane region" description="Helical" evidence="13">
    <location>
        <begin position="129"/>
        <end position="148"/>
    </location>
</feature>
<evidence type="ECO:0000256" key="3">
    <source>
        <dbReference type="ARBA" id="ARBA00022480"/>
    </source>
</evidence>
<organism evidence="14 15">
    <name type="scientific">Pelusios castaneus</name>
    <name type="common">West African mud turtle</name>
    <dbReference type="NCBI Taxonomy" id="367368"/>
    <lineage>
        <taxon>Eukaryota</taxon>
        <taxon>Metazoa</taxon>
        <taxon>Chordata</taxon>
        <taxon>Craniata</taxon>
        <taxon>Vertebrata</taxon>
        <taxon>Euteleostomi</taxon>
        <taxon>Archelosauria</taxon>
        <taxon>Testudinata</taxon>
        <taxon>Testudines</taxon>
        <taxon>Pleurodira</taxon>
        <taxon>Pelomedusidae</taxon>
        <taxon>Pelusios</taxon>
    </lineage>
</organism>
<feature type="transmembrane region" description="Helical" evidence="13">
    <location>
        <begin position="91"/>
        <end position="117"/>
    </location>
</feature>
<feature type="transmembrane region" description="Helical" evidence="13">
    <location>
        <begin position="65"/>
        <end position="85"/>
    </location>
</feature>
<evidence type="ECO:0000256" key="5">
    <source>
        <dbReference type="ARBA" id="ARBA00022692"/>
    </source>
</evidence>
<evidence type="ECO:0000256" key="8">
    <source>
        <dbReference type="ARBA" id="ARBA00023136"/>
    </source>
</evidence>
<feature type="transmembrane region" description="Helical" evidence="13">
    <location>
        <begin position="12"/>
        <end position="39"/>
    </location>
</feature>
<keyword evidence="6 13" id="KW-1133">Transmembrane helix</keyword>
<dbReference type="GO" id="GO:0004930">
    <property type="term" value="F:G protein-coupled receptor activity"/>
    <property type="evidence" value="ECO:0007669"/>
    <property type="project" value="UniProtKB-KW"/>
</dbReference>
<evidence type="ECO:0000256" key="12">
    <source>
        <dbReference type="RuleBase" id="RU004424"/>
    </source>
</evidence>
<dbReference type="AlphaFoldDB" id="A0A8C8VED3"/>
<dbReference type="Ensembl" id="ENSPCET00000001928.1">
    <property type="protein sequence ID" value="ENSPCEP00000001866.1"/>
    <property type="gene ID" value="ENSPCEG00000001550.1"/>
</dbReference>
<dbReference type="PANTHER" id="PTHR11394">
    <property type="entry name" value="TASTE RECEPTOR TYPE 2"/>
    <property type="match status" value="1"/>
</dbReference>
<evidence type="ECO:0000256" key="11">
    <source>
        <dbReference type="RuleBase" id="RU004423"/>
    </source>
</evidence>
<keyword evidence="4 12" id="KW-0716">Sensory transduction</keyword>
<evidence type="ECO:0000256" key="10">
    <source>
        <dbReference type="ARBA" id="ARBA00023224"/>
    </source>
</evidence>
<evidence type="ECO:0000256" key="1">
    <source>
        <dbReference type="ARBA" id="ARBA00004141"/>
    </source>
</evidence>
<reference evidence="14" key="2">
    <citation type="submission" date="2025-09" db="UniProtKB">
        <authorList>
            <consortium name="Ensembl"/>
        </authorList>
    </citation>
    <scope>IDENTIFICATION</scope>
</reference>
<evidence type="ECO:0000256" key="7">
    <source>
        <dbReference type="ARBA" id="ARBA00023040"/>
    </source>
</evidence>
<evidence type="ECO:0000256" key="9">
    <source>
        <dbReference type="ARBA" id="ARBA00023170"/>
    </source>
</evidence>
<keyword evidence="15" id="KW-1185">Reference proteome</keyword>
<dbReference type="GO" id="GO:0016020">
    <property type="term" value="C:membrane"/>
    <property type="evidence" value="ECO:0007669"/>
    <property type="project" value="UniProtKB-SubCell"/>
</dbReference>
<evidence type="ECO:0000256" key="2">
    <source>
        <dbReference type="ARBA" id="ARBA00007376"/>
    </source>
</evidence>
<keyword evidence="3 12" id="KW-0919">Taste</keyword>
<dbReference type="Proteomes" id="UP000694393">
    <property type="component" value="Unplaced"/>
</dbReference>
<evidence type="ECO:0000313" key="15">
    <source>
        <dbReference type="Proteomes" id="UP000694393"/>
    </source>
</evidence>
<keyword evidence="8 12" id="KW-0472">Membrane</keyword>
<dbReference type="SUPFAM" id="SSF81321">
    <property type="entry name" value="Family A G protein-coupled receptor-like"/>
    <property type="match status" value="1"/>
</dbReference>
<proteinExistence type="inferred from homology"/>
<protein>
    <recommendedName>
        <fullName evidence="12">Taste receptor type 2</fullName>
    </recommendedName>
</protein>
<evidence type="ECO:0000256" key="13">
    <source>
        <dbReference type="SAM" id="Phobius"/>
    </source>
</evidence>
<sequence>MDYGLLTFRNMFLEMIIALIFLVVEFIVGITANGLMIVVNCSEWIRSRKLTCCDMILTSLGISRLFLQCMIFINNFLFAIFYVLWTYLNILSLWFATWLSVFYCVKIANFSHPLFLWLKCRISGLMPQLLMGSLLVSLVSCLPSVYTFQENYTGNSTNILFGNTTVECTYRGHLSSGLTVMAMLGYSFPFFIFIVAALLLITSLWRHNKRMEKHASSSRDTIAKAHVSAVKGLISFIFFYISYFVIGVLLLSDILTKSSLRLTWALVVVMTAYPSVHTVVLILSNPKLKRVAGKCLLIIS</sequence>
<accession>A0A8C8VED3</accession>
<reference evidence="14" key="1">
    <citation type="submission" date="2025-08" db="UniProtKB">
        <authorList>
            <consortium name="Ensembl"/>
        </authorList>
    </citation>
    <scope>IDENTIFICATION</scope>
</reference>
<dbReference type="Pfam" id="PF05296">
    <property type="entry name" value="TAS2R"/>
    <property type="match status" value="1"/>
</dbReference>
<comment type="similarity">
    <text evidence="2 11">Belongs to the G-protein coupled receptor T2R family.</text>
</comment>
<dbReference type="GO" id="GO:0033038">
    <property type="term" value="F:bitter taste receptor activity"/>
    <property type="evidence" value="ECO:0007669"/>
    <property type="project" value="InterPro"/>
</dbReference>
<dbReference type="InterPro" id="IPR007960">
    <property type="entry name" value="TAS2R"/>
</dbReference>
<evidence type="ECO:0000256" key="6">
    <source>
        <dbReference type="ARBA" id="ARBA00022989"/>
    </source>
</evidence>
<comment type="subcellular location">
    <subcellularLocation>
        <location evidence="1 12">Membrane</location>
        <topology evidence="1 12">Multi-pass membrane protein</topology>
    </subcellularLocation>
</comment>